<dbReference type="Proteomes" id="UP000053825">
    <property type="component" value="Unassembled WGS sequence"/>
</dbReference>
<accession>A0A0L7QY27</accession>
<feature type="compositionally biased region" description="Basic and acidic residues" evidence="1">
    <location>
        <begin position="32"/>
        <end position="64"/>
    </location>
</feature>
<feature type="region of interest" description="Disordered" evidence="1">
    <location>
        <begin position="205"/>
        <end position="285"/>
    </location>
</feature>
<feature type="compositionally biased region" description="Basic and acidic residues" evidence="1">
    <location>
        <begin position="1"/>
        <end position="17"/>
    </location>
</feature>
<protein>
    <submittedName>
        <fullName evidence="2">Uncharacterized protein</fullName>
    </submittedName>
</protein>
<reference evidence="2 3" key="1">
    <citation type="submission" date="2015-07" db="EMBL/GenBank/DDBJ databases">
        <title>The genome of Habropoda laboriosa.</title>
        <authorList>
            <person name="Pan H."/>
            <person name="Kapheim K."/>
        </authorList>
    </citation>
    <scope>NUCLEOTIDE SEQUENCE [LARGE SCALE GENOMIC DNA]</scope>
    <source>
        <strain evidence="2">0110345459</strain>
    </source>
</reference>
<feature type="region of interest" description="Disordered" evidence="1">
    <location>
        <begin position="1"/>
        <end position="74"/>
    </location>
</feature>
<evidence type="ECO:0000256" key="1">
    <source>
        <dbReference type="SAM" id="MobiDB-lite"/>
    </source>
</evidence>
<dbReference type="EMBL" id="KQ414697">
    <property type="protein sequence ID" value="KOC63512.1"/>
    <property type="molecule type" value="Genomic_DNA"/>
</dbReference>
<evidence type="ECO:0000313" key="3">
    <source>
        <dbReference type="Proteomes" id="UP000053825"/>
    </source>
</evidence>
<feature type="compositionally biased region" description="Acidic residues" evidence="1">
    <location>
        <begin position="22"/>
        <end position="31"/>
    </location>
</feature>
<feature type="region of interest" description="Disordered" evidence="1">
    <location>
        <begin position="114"/>
        <end position="192"/>
    </location>
</feature>
<proteinExistence type="predicted"/>
<dbReference type="AlphaFoldDB" id="A0A0L7QY27"/>
<keyword evidence="3" id="KW-1185">Reference proteome</keyword>
<feature type="compositionally biased region" description="Basic and acidic residues" evidence="1">
    <location>
        <begin position="114"/>
        <end position="125"/>
    </location>
</feature>
<organism evidence="2 3">
    <name type="scientific">Habropoda laboriosa</name>
    <dbReference type="NCBI Taxonomy" id="597456"/>
    <lineage>
        <taxon>Eukaryota</taxon>
        <taxon>Metazoa</taxon>
        <taxon>Ecdysozoa</taxon>
        <taxon>Arthropoda</taxon>
        <taxon>Hexapoda</taxon>
        <taxon>Insecta</taxon>
        <taxon>Pterygota</taxon>
        <taxon>Neoptera</taxon>
        <taxon>Endopterygota</taxon>
        <taxon>Hymenoptera</taxon>
        <taxon>Apocrita</taxon>
        <taxon>Aculeata</taxon>
        <taxon>Apoidea</taxon>
        <taxon>Anthophila</taxon>
        <taxon>Apidae</taxon>
        <taxon>Habropoda</taxon>
    </lineage>
</organism>
<feature type="compositionally biased region" description="Basic and acidic residues" evidence="1">
    <location>
        <begin position="133"/>
        <end position="180"/>
    </location>
</feature>
<gene>
    <name evidence="2" type="ORF">WH47_03157</name>
</gene>
<sequence>MFRDDGDLGRVQAKVERGGSGGDDDDDDDDDGGRTKKDAEEDGKDYANHGETVYDDRYQEDGQPRHFKGSILGETTEVRQAFVEKEEREDNRKGEDVDVDLKRRVSLARVAAEISERQERSRESLWGKFGRGGAERKGGSDGVQEEKEEKEEEDRQAKEEGRVAVGRGERGWSRSRERSRGSRVTYRRNKCARVMLMANMVEEIRGNGEEEGGREDRLSPRATVGKQGRAEGSGRGTPRARGDRPIDSNAGDILRRTDREPRNREKPTETARGMEETDRERDTKS</sequence>
<evidence type="ECO:0000313" key="2">
    <source>
        <dbReference type="EMBL" id="KOC63512.1"/>
    </source>
</evidence>
<feature type="compositionally biased region" description="Basic and acidic residues" evidence="1">
    <location>
        <begin position="253"/>
        <end position="285"/>
    </location>
</feature>
<name>A0A0L7QY27_9HYME</name>